<dbReference type="Pfam" id="PF05378">
    <property type="entry name" value="Hydant_A_N"/>
    <property type="match status" value="1"/>
</dbReference>
<evidence type="ECO:0000313" key="4">
    <source>
        <dbReference type="EMBL" id="NEC55045.1"/>
    </source>
</evidence>
<reference evidence="4 7" key="2">
    <citation type="submission" date="2020-01" db="EMBL/GenBank/DDBJ databases">
        <title>Insect and environment-associated Actinomycetes.</title>
        <authorList>
            <person name="Currrie C."/>
            <person name="Chevrette M."/>
            <person name="Carlson C."/>
            <person name="Stubbendieck R."/>
            <person name="Wendt-Pienkowski E."/>
        </authorList>
    </citation>
    <scope>NUCLEOTIDE SEQUENCE [LARGE SCALE GENOMIC DNA]</scope>
    <source>
        <strain evidence="4 7">SID8386</strain>
    </source>
</reference>
<dbReference type="Proteomes" id="UP000199137">
    <property type="component" value="Unassembled WGS sequence"/>
</dbReference>
<proteinExistence type="predicted"/>
<evidence type="ECO:0000313" key="5">
    <source>
        <dbReference type="EMBL" id="SFQ04274.1"/>
    </source>
</evidence>
<evidence type="ECO:0000259" key="1">
    <source>
        <dbReference type="Pfam" id="PF01968"/>
    </source>
</evidence>
<dbReference type="AlphaFoldDB" id="A0A1I5V9L3"/>
<feature type="domain" description="Acetophenone carboxylase-like C-terminal" evidence="3">
    <location>
        <begin position="500"/>
        <end position="670"/>
    </location>
</feature>
<protein>
    <submittedName>
        <fullName evidence="4">Hydantoinase/oxoprolinase family protein</fullName>
    </submittedName>
    <submittedName>
        <fullName evidence="5">N-methylhydantoinase A</fullName>
    </submittedName>
</protein>
<feature type="domain" description="Hydantoinase/oxoprolinase N-terminal" evidence="2">
    <location>
        <begin position="4"/>
        <end position="178"/>
    </location>
</feature>
<dbReference type="RefSeq" id="WP_067592637.1">
    <property type="nucleotide sequence ID" value="NZ_FOWC01000008.1"/>
</dbReference>
<evidence type="ECO:0000313" key="6">
    <source>
        <dbReference type="Proteomes" id="UP000199137"/>
    </source>
</evidence>
<evidence type="ECO:0000259" key="2">
    <source>
        <dbReference type="Pfam" id="PF05378"/>
    </source>
</evidence>
<dbReference type="InterPro" id="IPR045079">
    <property type="entry name" value="Oxoprolinase-like"/>
</dbReference>
<organism evidence="5 6">
    <name type="scientific">Amycolatopsis rubida</name>
    <dbReference type="NCBI Taxonomy" id="112413"/>
    <lineage>
        <taxon>Bacteria</taxon>
        <taxon>Bacillati</taxon>
        <taxon>Actinomycetota</taxon>
        <taxon>Actinomycetes</taxon>
        <taxon>Pseudonocardiales</taxon>
        <taxon>Pseudonocardiaceae</taxon>
        <taxon>Amycolatopsis</taxon>
    </lineage>
</organism>
<dbReference type="Pfam" id="PF01968">
    <property type="entry name" value="Hydantoinase_A"/>
    <property type="match status" value="1"/>
</dbReference>
<evidence type="ECO:0000259" key="3">
    <source>
        <dbReference type="Pfam" id="PF19278"/>
    </source>
</evidence>
<name>A0A1I5V9L3_9PSEU</name>
<dbReference type="GO" id="GO:0006749">
    <property type="term" value="P:glutathione metabolic process"/>
    <property type="evidence" value="ECO:0007669"/>
    <property type="project" value="TreeGrafter"/>
</dbReference>
<dbReference type="Proteomes" id="UP000470404">
    <property type="component" value="Unassembled WGS sequence"/>
</dbReference>
<dbReference type="InterPro" id="IPR002821">
    <property type="entry name" value="Hydantoinase_A"/>
</dbReference>
<reference evidence="5 6" key="1">
    <citation type="submission" date="2016-10" db="EMBL/GenBank/DDBJ databases">
        <authorList>
            <person name="de Groot N.N."/>
        </authorList>
    </citation>
    <scope>NUCLEOTIDE SEQUENCE [LARGE SCALE GENOMIC DNA]</scope>
    <source>
        <strain evidence="5 6">DSM 44637</strain>
    </source>
</reference>
<keyword evidence="7" id="KW-1185">Reference proteome</keyword>
<feature type="domain" description="Hydantoinase A/oxoprolinase" evidence="1">
    <location>
        <begin position="200"/>
        <end position="485"/>
    </location>
</feature>
<dbReference type="EMBL" id="FOWC01000008">
    <property type="protein sequence ID" value="SFQ04274.1"/>
    <property type="molecule type" value="Genomic_DNA"/>
</dbReference>
<dbReference type="InterPro" id="IPR008040">
    <property type="entry name" value="Hydant_A_N"/>
</dbReference>
<dbReference type="GO" id="GO:0005829">
    <property type="term" value="C:cytosol"/>
    <property type="evidence" value="ECO:0007669"/>
    <property type="project" value="TreeGrafter"/>
</dbReference>
<dbReference type="Pfam" id="PF19278">
    <property type="entry name" value="Hydant_A_C"/>
    <property type="match status" value="1"/>
</dbReference>
<dbReference type="PANTHER" id="PTHR11365:SF23">
    <property type="entry name" value="HYPOTHETICAL 5-OXOPROLINASE (EUROFUNG)-RELATED"/>
    <property type="match status" value="1"/>
</dbReference>
<dbReference type="GO" id="GO:0017168">
    <property type="term" value="F:5-oxoprolinase (ATP-hydrolyzing) activity"/>
    <property type="evidence" value="ECO:0007669"/>
    <property type="project" value="TreeGrafter"/>
</dbReference>
<accession>A0A1I5V9L3</accession>
<dbReference type="InterPro" id="IPR049517">
    <property type="entry name" value="ACX-like_C"/>
</dbReference>
<sequence>MTYRVAMDIGGTFTDVVVHDGATQRLRAGKVLTTPDDLARGVFGALEGFDLPFAEIEFFVHGTTQGLNALLERRGAKVLILTTKGIGDVYRIARGNRNRLFDLHYRKPAPLVGPEAVAEVAGRLDATGAELEPLDEDAVRTVAKRVREEGFEAVAVCFLFSYLDSGHERRAGEILRDELGDDALVVLSHEVAPEWREYERTSTAVLEAYTGPSVHRYLDRIEARFTEKGLHVPVHVMQSSGGLVNAGFARRHPLQTLLSGPVGGTMGGVAAAKLLGRPDLICVDMGGTSFDVSLVMDYAADVSPDGEAEGFPLLMPLVNLHTVGAGGGSLAYAEGDALRVGPESAGAVPGPACYGRGGAQATVTDANCVLGRVDPESFAGGGMPLDLDAAHTAVSTLAQQLGMDPVELASGICDVGNAKMAQAIRTLTVEHGREPGQFALLAFGGAGPMHAAFIAREIGITEVIVPRFPGAFSAWGMLEADVRRDFTMQFFATGAELDTRALRTALDSLRDQALEALREQGIPEDRRSVTHGVDMRYESQDYTLTVPILDGDPVDSPEFLPAVEARFAEIHHQRYGHATPGAPVQFVALRTTGHGVVDRSAAAAEANPERPDRVVRDVVFAGQPVPTTIVARSSLGPGTRLPGPAIVHEETATTVVPPDAELAVDDHGFLVVTLAAAGHLQEEHA</sequence>
<dbReference type="STRING" id="112413.SAMN05421854_108271"/>
<dbReference type="EMBL" id="JAAGNC010000037">
    <property type="protein sequence ID" value="NEC55045.1"/>
    <property type="molecule type" value="Genomic_DNA"/>
</dbReference>
<dbReference type="PANTHER" id="PTHR11365">
    <property type="entry name" value="5-OXOPROLINASE RELATED"/>
    <property type="match status" value="1"/>
</dbReference>
<gene>
    <name evidence="4" type="ORF">G3I59_05395</name>
    <name evidence="5" type="ORF">SAMN05421854_108271</name>
</gene>
<dbReference type="OrthoDB" id="9768323at2"/>
<evidence type="ECO:0000313" key="7">
    <source>
        <dbReference type="Proteomes" id="UP000470404"/>
    </source>
</evidence>